<reference evidence="1" key="1">
    <citation type="submission" date="2019-06" db="EMBL/GenBank/DDBJ databases">
        <authorList>
            <consortium name="Wellcome Sanger Institute Data Sharing"/>
        </authorList>
    </citation>
    <scope>NUCLEOTIDE SEQUENCE [LARGE SCALE GENOMIC DNA]</scope>
</reference>
<dbReference type="Gene3D" id="2.60.40.10">
    <property type="entry name" value="Immunoglobulins"/>
    <property type="match status" value="1"/>
</dbReference>
<organism evidence="1 2">
    <name type="scientific">Myripristis murdjan</name>
    <name type="common">pinecone soldierfish</name>
    <dbReference type="NCBI Taxonomy" id="586833"/>
    <lineage>
        <taxon>Eukaryota</taxon>
        <taxon>Metazoa</taxon>
        <taxon>Chordata</taxon>
        <taxon>Craniata</taxon>
        <taxon>Vertebrata</taxon>
        <taxon>Euteleostomi</taxon>
        <taxon>Actinopterygii</taxon>
        <taxon>Neopterygii</taxon>
        <taxon>Teleostei</taxon>
        <taxon>Neoteleostei</taxon>
        <taxon>Acanthomorphata</taxon>
        <taxon>Holocentriformes</taxon>
        <taxon>Holocentridae</taxon>
        <taxon>Myripristis</taxon>
    </lineage>
</organism>
<dbReference type="InterPro" id="IPR013783">
    <property type="entry name" value="Ig-like_fold"/>
</dbReference>
<sequence>MLKRMLGFVGPQDDPVKFEYVLTTFCVCSCSCDTGKLVTDFECLFYSKRAMNCSWTPKNPSLDLENENKNKTLSACEHLYSEGTRRGCRLIIEHLTNDVCILLRGTLNGLSVENTFKRRPTYHVKAPPPKLTVTEEGDKLKLSWTAPDVGLKENSWSYSINYSKCGSLQNHTVDGYSLDVPYDKRCRYTFQIMGNIKRDYGKGESLISEAVTHGNHPTSFISIDFSQSICCFPALENNKYTTHKKLGIFVVGIPQQKMSVSITCHVPLSINYSLTTTSHAVHKSTYCLLRHGIPLFLKGGPQDIEVLGYRAPASTRPLS</sequence>
<proteinExistence type="predicted"/>
<evidence type="ECO:0000313" key="2">
    <source>
        <dbReference type="Proteomes" id="UP000472263"/>
    </source>
</evidence>
<dbReference type="InterPro" id="IPR036116">
    <property type="entry name" value="FN3_sf"/>
</dbReference>
<accession>A0A667YG46</accession>
<dbReference type="SUPFAM" id="SSF49265">
    <property type="entry name" value="Fibronectin type III"/>
    <property type="match status" value="1"/>
</dbReference>
<dbReference type="InParanoid" id="A0A667YG46"/>
<evidence type="ECO:0000313" key="1">
    <source>
        <dbReference type="Ensembl" id="ENSMMDP00005029380.1"/>
    </source>
</evidence>
<dbReference type="GeneTree" id="ENSGT00980000199875"/>
<dbReference type="Proteomes" id="UP000472263">
    <property type="component" value="Chromosome 18"/>
</dbReference>
<reference evidence="1" key="2">
    <citation type="submission" date="2025-08" db="UniProtKB">
        <authorList>
            <consortium name="Ensembl"/>
        </authorList>
    </citation>
    <scope>IDENTIFICATION</scope>
</reference>
<protein>
    <submittedName>
        <fullName evidence="1">Uncharacterized protein</fullName>
    </submittedName>
</protein>
<dbReference type="Ensembl" id="ENSMMDT00005030070.1">
    <property type="protein sequence ID" value="ENSMMDP00005029380.1"/>
    <property type="gene ID" value="ENSMMDG00005013979.1"/>
</dbReference>
<reference evidence="1" key="3">
    <citation type="submission" date="2025-09" db="UniProtKB">
        <authorList>
            <consortium name="Ensembl"/>
        </authorList>
    </citation>
    <scope>IDENTIFICATION</scope>
</reference>
<name>A0A667YG46_9TELE</name>
<dbReference type="AlphaFoldDB" id="A0A667YG46"/>
<keyword evidence="2" id="KW-1185">Reference proteome</keyword>